<dbReference type="InterPro" id="IPR050471">
    <property type="entry name" value="AB_hydrolase"/>
</dbReference>
<dbReference type="GO" id="GO:0016787">
    <property type="term" value="F:hydrolase activity"/>
    <property type="evidence" value="ECO:0007669"/>
    <property type="project" value="UniProtKB-KW"/>
</dbReference>
<dbReference type="PANTHER" id="PTHR43433">
    <property type="entry name" value="HYDROLASE, ALPHA/BETA FOLD FAMILY PROTEIN"/>
    <property type="match status" value="1"/>
</dbReference>
<protein>
    <submittedName>
        <fullName evidence="2">Alpha/beta hydrolase</fullName>
    </submittedName>
</protein>
<proteinExistence type="predicted"/>
<organism evidence="2 3">
    <name type="scientific">Streptomyces cavernicola</name>
    <dbReference type="NCBI Taxonomy" id="3043613"/>
    <lineage>
        <taxon>Bacteria</taxon>
        <taxon>Bacillati</taxon>
        <taxon>Actinomycetota</taxon>
        <taxon>Actinomycetes</taxon>
        <taxon>Kitasatosporales</taxon>
        <taxon>Streptomycetaceae</taxon>
        <taxon>Streptomyces</taxon>
    </lineage>
</organism>
<evidence type="ECO:0000259" key="1">
    <source>
        <dbReference type="Pfam" id="PF00561"/>
    </source>
</evidence>
<accession>A0ABT6S6K0</accession>
<evidence type="ECO:0000313" key="3">
    <source>
        <dbReference type="Proteomes" id="UP001223978"/>
    </source>
</evidence>
<comment type="caution">
    <text evidence="2">The sequence shown here is derived from an EMBL/GenBank/DDBJ whole genome shotgun (WGS) entry which is preliminary data.</text>
</comment>
<evidence type="ECO:0000313" key="2">
    <source>
        <dbReference type="EMBL" id="MDI3403722.1"/>
    </source>
</evidence>
<keyword evidence="2" id="KW-0378">Hydrolase</keyword>
<dbReference type="Gene3D" id="3.40.50.1820">
    <property type="entry name" value="alpha/beta hydrolase"/>
    <property type="match status" value="1"/>
</dbReference>
<sequence length="303" mass="32696">MDHRPARHHRTEHFVEAAPGTRLWVEECGPADAEALLLIMGAQTSGLGWPDALVDTLAEHCRVIRYDHRDTGRSSRRFNEQPYAIADLAVDAVAVLDALGVARAHVVGLSLGGLLAQLLVADHPDRLLSATLIGTSSLSTTPYVDAAGHETPPERLPGTDPRLLALWAEPPRVRSLEEELAWRVEHWRLLSGEQLPFDAAEARALERRIVEHTGHHENSAAHAHADPSGLLRTEELAATDVPVLVVAGPAEPVFPPPHAQHLAQTVRGARLVEIPGMGHALPRQVLDPLAAAILAHAGAASYR</sequence>
<gene>
    <name evidence="2" type="ORF">QIS96_07775</name>
</gene>
<dbReference type="InterPro" id="IPR029058">
    <property type="entry name" value="AB_hydrolase_fold"/>
</dbReference>
<dbReference type="SUPFAM" id="SSF53474">
    <property type="entry name" value="alpha/beta-Hydrolases"/>
    <property type="match status" value="1"/>
</dbReference>
<dbReference type="PANTHER" id="PTHR43433:SF5">
    <property type="entry name" value="AB HYDROLASE-1 DOMAIN-CONTAINING PROTEIN"/>
    <property type="match status" value="1"/>
</dbReference>
<keyword evidence="3" id="KW-1185">Reference proteome</keyword>
<dbReference type="EMBL" id="JASCIQ010000006">
    <property type="protein sequence ID" value="MDI3403722.1"/>
    <property type="molecule type" value="Genomic_DNA"/>
</dbReference>
<dbReference type="Pfam" id="PF00561">
    <property type="entry name" value="Abhydrolase_1"/>
    <property type="match status" value="1"/>
</dbReference>
<dbReference type="InterPro" id="IPR000073">
    <property type="entry name" value="AB_hydrolase_1"/>
</dbReference>
<reference evidence="2 3" key="1">
    <citation type="submission" date="2023-05" db="EMBL/GenBank/DDBJ databases">
        <title>Draft genome sequence of Streptomyces sp. B-S-A6 isolated from a cave soil in Thailand.</title>
        <authorList>
            <person name="Chamroensaksri N."/>
            <person name="Muangham S."/>
        </authorList>
    </citation>
    <scope>NUCLEOTIDE SEQUENCE [LARGE SCALE GENOMIC DNA]</scope>
    <source>
        <strain evidence="2 3">B-S-A6</strain>
    </source>
</reference>
<feature type="domain" description="AB hydrolase-1" evidence="1">
    <location>
        <begin position="35"/>
        <end position="280"/>
    </location>
</feature>
<name>A0ABT6S6K0_9ACTN</name>
<dbReference type="RefSeq" id="WP_282541671.1">
    <property type="nucleotide sequence ID" value="NZ_JASCIQ010000006.1"/>
</dbReference>
<dbReference type="Proteomes" id="UP001223978">
    <property type="component" value="Unassembled WGS sequence"/>
</dbReference>